<dbReference type="EMBL" id="CAJHNH020003535">
    <property type="protein sequence ID" value="CAG5129513.1"/>
    <property type="molecule type" value="Genomic_DNA"/>
</dbReference>
<feature type="coiled-coil region" evidence="1">
    <location>
        <begin position="217"/>
        <end position="251"/>
    </location>
</feature>
<keyword evidence="1" id="KW-0175">Coiled coil</keyword>
<dbReference type="GO" id="GO:0035148">
    <property type="term" value="P:tube formation"/>
    <property type="evidence" value="ECO:0007669"/>
    <property type="project" value="TreeGrafter"/>
</dbReference>
<accession>A0A8S3ZJ71</accession>
<organism evidence="2 3">
    <name type="scientific">Candidula unifasciata</name>
    <dbReference type="NCBI Taxonomy" id="100452"/>
    <lineage>
        <taxon>Eukaryota</taxon>
        <taxon>Metazoa</taxon>
        <taxon>Spiralia</taxon>
        <taxon>Lophotrochozoa</taxon>
        <taxon>Mollusca</taxon>
        <taxon>Gastropoda</taxon>
        <taxon>Heterobranchia</taxon>
        <taxon>Euthyneura</taxon>
        <taxon>Panpulmonata</taxon>
        <taxon>Eupulmonata</taxon>
        <taxon>Stylommatophora</taxon>
        <taxon>Helicina</taxon>
        <taxon>Helicoidea</taxon>
        <taxon>Geomitridae</taxon>
        <taxon>Candidula</taxon>
    </lineage>
</organism>
<protein>
    <submittedName>
        <fullName evidence="2">Uncharacterized protein</fullName>
    </submittedName>
</protein>
<reference evidence="2" key="1">
    <citation type="submission" date="2021-04" db="EMBL/GenBank/DDBJ databases">
        <authorList>
            <consortium name="Molecular Ecology Group"/>
        </authorList>
    </citation>
    <scope>NUCLEOTIDE SEQUENCE</scope>
</reference>
<dbReference type="GO" id="GO:0005813">
    <property type="term" value="C:centrosome"/>
    <property type="evidence" value="ECO:0007669"/>
    <property type="project" value="InterPro"/>
</dbReference>
<evidence type="ECO:0000313" key="2">
    <source>
        <dbReference type="EMBL" id="CAG5129513.1"/>
    </source>
</evidence>
<feature type="coiled-coil region" evidence="1">
    <location>
        <begin position="393"/>
        <end position="640"/>
    </location>
</feature>
<proteinExistence type="predicted"/>
<sequence>MYYFRQYSDAQGGEHKDYEHSVRERANESLDELKNSLEAASHRSGYVGSGDGKSQLTRTVHPRILTWEDEKLRPAQDSSAAIQLRNMLSMHNKTSNVQPEQPRGQEALPSAEEAATLLKNQAVYTSHLEAESRYVKEEMTMLRMKLAEVVEENRMLHQELKTAVVHEILKDGGDLVQFLGTFDDSLVESYSNVMGRHDLKRWQVELERLSKLHTAKANRLETQLQHSKMEVERLEQLVEDLKAQLRMQESIPTHENGLIGGMFVSETERHIAHSTIDKLTKERDELMDHVTSLKSQLKEMVQREEDAYQQMKKGIQLVEQAQLEQTEAFVQKEQVCDELARLRERFEHHIIESQNLIKAERDSARRENQLLIDDLNSKLSELGEHYSLIQARYEKEVRDKATLSAEINELKSQLRTCDREVTVTAESFRSETTNASLQRNSALYESNRLRSELEKLKHEHDQEMIRTKIELDDLRHRLTKAERELINSKEECIHTTSNVQALERELHLAKMARDAIERTRSEDLQIIRKKAQDREEEIKMKMEESEDKHNQYVHEMDSMLLKQNKLIMKLREECKRQALNLEKTVKKYRAGNNKLSQTNAEMSKRMERMVQRVTELEDLADQHSRVHDKMKERLKSLDEQGQNQAVQLVETLTKYSQVCRERHLLAREVEFLRTQLHRANQISPETLRLNSSSKPLVDDILNSLTKDERDGTMPLIPQLRLHAGDLPDKPDAEDLQLIQQP</sequence>
<dbReference type="Pfam" id="PF15964">
    <property type="entry name" value="CCCAP"/>
    <property type="match status" value="1"/>
</dbReference>
<comment type="caution">
    <text evidence="2">The sequence shown here is derived from an EMBL/GenBank/DDBJ whole genome shotgun (WGS) entry which is preliminary data.</text>
</comment>
<dbReference type="PANTHER" id="PTHR34343">
    <property type="entry name" value="SEROLOGICALLY DEFINED COLON CANCER ANTIGEN 8"/>
    <property type="match status" value="1"/>
</dbReference>
<gene>
    <name evidence="2" type="ORF">CUNI_LOCUS15071</name>
</gene>
<name>A0A8S3ZJ71_9EUPU</name>
<dbReference type="GO" id="GO:0030010">
    <property type="term" value="P:establishment of cell polarity"/>
    <property type="evidence" value="ECO:0007669"/>
    <property type="project" value="TreeGrafter"/>
</dbReference>
<evidence type="ECO:0000256" key="1">
    <source>
        <dbReference type="SAM" id="Coils"/>
    </source>
</evidence>
<dbReference type="GO" id="GO:0005814">
    <property type="term" value="C:centriole"/>
    <property type="evidence" value="ECO:0007669"/>
    <property type="project" value="TreeGrafter"/>
</dbReference>
<dbReference type="AlphaFoldDB" id="A0A8S3ZJ71"/>
<keyword evidence="3" id="KW-1185">Reference proteome</keyword>
<dbReference type="OrthoDB" id="10252347at2759"/>
<feature type="coiled-coil region" evidence="1">
    <location>
        <begin position="276"/>
        <end position="314"/>
    </location>
</feature>
<dbReference type="GO" id="GO:0007098">
    <property type="term" value="P:centrosome cycle"/>
    <property type="evidence" value="ECO:0007669"/>
    <property type="project" value="InterPro"/>
</dbReference>
<dbReference type="Proteomes" id="UP000678393">
    <property type="component" value="Unassembled WGS sequence"/>
</dbReference>
<dbReference type="InterPro" id="IPR031887">
    <property type="entry name" value="SDCCAG8"/>
</dbReference>
<dbReference type="PANTHER" id="PTHR34343:SF1">
    <property type="entry name" value="SEROLOGICALLY DEFINED COLON CANCER ANTIGEN 8"/>
    <property type="match status" value="1"/>
</dbReference>
<dbReference type="GO" id="GO:0001764">
    <property type="term" value="P:neuron migration"/>
    <property type="evidence" value="ECO:0007669"/>
    <property type="project" value="TreeGrafter"/>
</dbReference>
<evidence type="ECO:0000313" key="3">
    <source>
        <dbReference type="Proteomes" id="UP000678393"/>
    </source>
</evidence>